<feature type="domain" description="FecR protein" evidence="3">
    <location>
        <begin position="58"/>
        <end position="161"/>
    </location>
</feature>
<dbReference type="PANTHER" id="PTHR38731">
    <property type="entry name" value="LIPL45-RELATED LIPOPROTEIN-RELATED"/>
    <property type="match status" value="1"/>
</dbReference>
<dbReference type="OrthoDB" id="5289235at2"/>
<evidence type="ECO:0000313" key="4">
    <source>
        <dbReference type="EMBL" id="KYG67055.1"/>
    </source>
</evidence>
<feature type="region of interest" description="Disordered" evidence="1">
    <location>
        <begin position="217"/>
        <end position="322"/>
    </location>
</feature>
<feature type="compositionally biased region" description="Low complexity" evidence="1">
    <location>
        <begin position="287"/>
        <end position="305"/>
    </location>
</feature>
<evidence type="ECO:0000313" key="5">
    <source>
        <dbReference type="Proteomes" id="UP000075320"/>
    </source>
</evidence>
<dbReference type="RefSeq" id="WP_061834632.1">
    <property type="nucleotide sequence ID" value="NZ_LUKE01000001.1"/>
</dbReference>
<proteinExistence type="predicted"/>
<sequence>MSKFTLSVVVASMCLWVGPVHAADNGLFMVVKGSVKVISGKDKSTNIAKVGSKVFSGDTVVTEKDSRAKIVMADRNVLQLSPDTKFEITNYKTSEIESERTAQLALMQGKVRAQVEQKYGEKNKFEMRTPTAVAGVRGTQYVVQYNPTTAMTSIMVMSGKVMVAPVTAGAPAIPVTPNQGVNVGSSTAKLETFSVSKEQMNSFSNMSDTKSMDAIQKEAPAAAPQSGGTPDSSKNDEPKKDDSRMPSSEAKPAERMVTSEDHGGTAVSNPKNAPPPAPEIKPPPKPVVAAPLATPTPIPKTATEAIQNKGTKTKVIVTPKPQ</sequence>
<feature type="chain" id="PRO_5007573583" description="FecR protein domain-containing protein" evidence="2">
    <location>
        <begin position="23"/>
        <end position="322"/>
    </location>
</feature>
<comment type="caution">
    <text evidence="4">The sequence shown here is derived from an EMBL/GenBank/DDBJ whole genome shotgun (WGS) entry which is preliminary data.</text>
</comment>
<protein>
    <recommendedName>
        <fullName evidence="3">FecR protein domain-containing protein</fullName>
    </recommendedName>
</protein>
<feature type="compositionally biased region" description="Basic and acidic residues" evidence="1">
    <location>
        <begin position="251"/>
        <end position="263"/>
    </location>
</feature>
<keyword evidence="2" id="KW-0732">Signal</keyword>
<keyword evidence="5" id="KW-1185">Reference proteome</keyword>
<feature type="compositionally biased region" description="Basic and acidic residues" evidence="1">
    <location>
        <begin position="233"/>
        <end position="244"/>
    </location>
</feature>
<evidence type="ECO:0000259" key="3">
    <source>
        <dbReference type="Pfam" id="PF04773"/>
    </source>
</evidence>
<feature type="signal peptide" evidence="2">
    <location>
        <begin position="1"/>
        <end position="22"/>
    </location>
</feature>
<dbReference type="InterPro" id="IPR006860">
    <property type="entry name" value="FecR"/>
</dbReference>
<gene>
    <name evidence="4" type="ORF">AZI86_08560</name>
</gene>
<dbReference type="AlphaFoldDB" id="A0A150WS74"/>
<evidence type="ECO:0000256" key="2">
    <source>
        <dbReference type="SAM" id="SignalP"/>
    </source>
</evidence>
<accession>A0A150WS74</accession>
<dbReference type="EMBL" id="LUKE01000001">
    <property type="protein sequence ID" value="KYG67055.1"/>
    <property type="molecule type" value="Genomic_DNA"/>
</dbReference>
<dbReference type="Pfam" id="PF04773">
    <property type="entry name" value="FecR"/>
    <property type="match status" value="1"/>
</dbReference>
<dbReference type="Gene3D" id="2.60.120.1440">
    <property type="match status" value="1"/>
</dbReference>
<name>A0A150WS74_BDEBC</name>
<dbReference type="Proteomes" id="UP000075320">
    <property type="component" value="Unassembled WGS sequence"/>
</dbReference>
<reference evidence="4 5" key="1">
    <citation type="submission" date="2016-03" db="EMBL/GenBank/DDBJ databases">
        <authorList>
            <person name="Ploux O."/>
        </authorList>
    </citation>
    <scope>NUCLEOTIDE SEQUENCE [LARGE SCALE GENOMIC DNA]</scope>
    <source>
        <strain evidence="4 5">R0</strain>
    </source>
</reference>
<organism evidence="4 5">
    <name type="scientific">Bdellovibrio bacteriovorus</name>
    <dbReference type="NCBI Taxonomy" id="959"/>
    <lineage>
        <taxon>Bacteria</taxon>
        <taxon>Pseudomonadati</taxon>
        <taxon>Bdellovibrionota</taxon>
        <taxon>Bdellovibrionia</taxon>
        <taxon>Bdellovibrionales</taxon>
        <taxon>Pseudobdellovibrionaceae</taxon>
        <taxon>Bdellovibrio</taxon>
    </lineage>
</organism>
<evidence type="ECO:0000256" key="1">
    <source>
        <dbReference type="SAM" id="MobiDB-lite"/>
    </source>
</evidence>
<feature type="compositionally biased region" description="Pro residues" evidence="1">
    <location>
        <begin position="272"/>
        <end position="286"/>
    </location>
</feature>